<feature type="region of interest" description="Disordered" evidence="2">
    <location>
        <begin position="1"/>
        <end position="29"/>
    </location>
</feature>
<dbReference type="PANTHER" id="PTHR20929:SF11">
    <property type="entry name" value="DYNEIN AXONEMAL INTERMEDIATE CHAIN 7"/>
    <property type="match status" value="1"/>
</dbReference>
<dbReference type="InterPro" id="IPR031826">
    <property type="entry name" value="IC97/Casc1_N"/>
</dbReference>
<dbReference type="Pfam" id="PF15927">
    <property type="entry name" value="Casc1_N"/>
    <property type="match status" value="1"/>
</dbReference>
<name>A0A8K0DAU2_IGNLU</name>
<dbReference type="OrthoDB" id="297923at2759"/>
<dbReference type="EMBL" id="VTPC01004094">
    <property type="protein sequence ID" value="KAF2897505.1"/>
    <property type="molecule type" value="Genomic_DNA"/>
</dbReference>
<gene>
    <name evidence="5" type="ORF">ILUMI_08661</name>
</gene>
<dbReference type="GO" id="GO:0008017">
    <property type="term" value="F:microtubule binding"/>
    <property type="evidence" value="ECO:0007669"/>
    <property type="project" value="TreeGrafter"/>
</dbReference>
<reference evidence="5" key="1">
    <citation type="submission" date="2019-08" db="EMBL/GenBank/DDBJ databases">
        <title>The genome of the North American firefly Photinus pyralis.</title>
        <authorList>
            <consortium name="Photinus pyralis genome working group"/>
            <person name="Fallon T.R."/>
            <person name="Sander Lower S.E."/>
            <person name="Weng J.-K."/>
        </authorList>
    </citation>
    <scope>NUCLEOTIDE SEQUENCE</scope>
    <source>
        <strain evidence="5">TRF0915ILg1</strain>
        <tissue evidence="5">Whole body</tissue>
    </source>
</reference>
<dbReference type="InterPro" id="IPR023247">
    <property type="entry name" value="IC97/Dnai7-like"/>
</dbReference>
<comment type="similarity">
    <text evidence="1">Belongs to the DNAI7 family.</text>
</comment>
<dbReference type="PANTHER" id="PTHR20929">
    <property type="entry name" value="LUNG ADENOMA SUSCEPTIBILITY 1-RELATED"/>
    <property type="match status" value="1"/>
</dbReference>
<sequence>MKVSVISREKEGPKKKLSKKEKARLAAEQAEQARIQAELEAKRREEEERIRQIEERKAAIEKEKRETAEQNQRAEQLSASLNLINGIKGKNKKKALEDRNQREWKQFLKCDGLPNPYECGELNTYLHLWEKTMEYTTIENASARTTEVLNVSFHFNLFKIIVIIIIFYLLVIE</sequence>
<evidence type="ECO:0000313" key="5">
    <source>
        <dbReference type="EMBL" id="KAF2897505.1"/>
    </source>
</evidence>
<feature type="transmembrane region" description="Helical" evidence="3">
    <location>
        <begin position="153"/>
        <end position="172"/>
    </location>
</feature>
<comment type="caution">
    <text evidence="5">The sequence shown here is derived from an EMBL/GenBank/DDBJ whole genome shotgun (WGS) entry which is preliminary data.</text>
</comment>
<keyword evidence="6" id="KW-1185">Reference proteome</keyword>
<dbReference type="GO" id="GO:0005930">
    <property type="term" value="C:axoneme"/>
    <property type="evidence" value="ECO:0007669"/>
    <property type="project" value="TreeGrafter"/>
</dbReference>
<organism evidence="5 6">
    <name type="scientific">Ignelater luminosus</name>
    <name type="common">Cucubano</name>
    <name type="synonym">Pyrophorus luminosus</name>
    <dbReference type="NCBI Taxonomy" id="2038154"/>
    <lineage>
        <taxon>Eukaryota</taxon>
        <taxon>Metazoa</taxon>
        <taxon>Ecdysozoa</taxon>
        <taxon>Arthropoda</taxon>
        <taxon>Hexapoda</taxon>
        <taxon>Insecta</taxon>
        <taxon>Pterygota</taxon>
        <taxon>Neoptera</taxon>
        <taxon>Endopterygota</taxon>
        <taxon>Coleoptera</taxon>
        <taxon>Polyphaga</taxon>
        <taxon>Elateriformia</taxon>
        <taxon>Elateroidea</taxon>
        <taxon>Elateridae</taxon>
        <taxon>Agrypninae</taxon>
        <taxon>Pyrophorini</taxon>
        <taxon>Ignelater</taxon>
    </lineage>
</organism>
<keyword evidence="3" id="KW-0812">Transmembrane</keyword>
<dbReference type="AlphaFoldDB" id="A0A8K0DAU2"/>
<evidence type="ECO:0000256" key="2">
    <source>
        <dbReference type="SAM" id="MobiDB-lite"/>
    </source>
</evidence>
<dbReference type="GO" id="GO:0048487">
    <property type="term" value="F:beta-tubulin binding"/>
    <property type="evidence" value="ECO:0007669"/>
    <property type="project" value="TreeGrafter"/>
</dbReference>
<evidence type="ECO:0000256" key="1">
    <source>
        <dbReference type="ARBA" id="ARBA00024332"/>
    </source>
</evidence>
<feature type="domain" description="IC97/Casc1 N-terminal" evidence="4">
    <location>
        <begin position="41"/>
        <end position="151"/>
    </location>
</feature>
<dbReference type="Proteomes" id="UP000801492">
    <property type="component" value="Unassembled WGS sequence"/>
</dbReference>
<evidence type="ECO:0000256" key="3">
    <source>
        <dbReference type="SAM" id="Phobius"/>
    </source>
</evidence>
<keyword evidence="3" id="KW-1133">Transmembrane helix</keyword>
<proteinExistence type="inferred from homology"/>
<accession>A0A8K0DAU2</accession>
<evidence type="ECO:0000259" key="4">
    <source>
        <dbReference type="Pfam" id="PF15927"/>
    </source>
</evidence>
<feature type="compositionally biased region" description="Basic and acidic residues" evidence="2">
    <location>
        <begin position="55"/>
        <end position="68"/>
    </location>
</feature>
<feature type="region of interest" description="Disordered" evidence="2">
    <location>
        <begin position="55"/>
        <end position="74"/>
    </location>
</feature>
<protein>
    <recommendedName>
        <fullName evidence="4">IC97/Casc1 N-terminal domain-containing protein</fullName>
    </recommendedName>
</protein>
<evidence type="ECO:0000313" key="6">
    <source>
        <dbReference type="Proteomes" id="UP000801492"/>
    </source>
</evidence>
<keyword evidence="3" id="KW-0472">Membrane</keyword>